<dbReference type="Gene3D" id="3.40.50.1000">
    <property type="entry name" value="HAD superfamily/HAD-like"/>
    <property type="match status" value="1"/>
</dbReference>
<dbReference type="InterPro" id="IPR023214">
    <property type="entry name" value="HAD_sf"/>
</dbReference>
<dbReference type="NCBIfam" id="TIGR01549">
    <property type="entry name" value="HAD-SF-IA-v1"/>
    <property type="match status" value="1"/>
</dbReference>
<dbReference type="SUPFAM" id="SSF56784">
    <property type="entry name" value="HAD-like"/>
    <property type="match status" value="1"/>
</dbReference>
<accession>A0A455SE33</accession>
<dbReference type="PANTHER" id="PTHR43611">
    <property type="entry name" value="ALPHA-D-GLUCOSE 1-PHOSPHATE PHOSPHATASE"/>
    <property type="match status" value="1"/>
</dbReference>
<sequence length="130" mass="15052">MSGAQWDEWLHDIGDDEHLNEGLAPYFRTLRSRYTLVVLSNSDLHAMVTRKFGLHTLVHQIFFSVEEGLEKLDARLYQRMLDRLPLAPEATVVLDDQKRHLATARNLRMHTLLFRETKQAIAELKSALQA</sequence>
<reference evidence="1" key="1">
    <citation type="submission" date="2018-12" db="EMBL/GenBank/DDBJ databases">
        <title>Novel natural products biosynthetic potential of the class Ktedonobacteria.</title>
        <authorList>
            <person name="Zheng Y."/>
            <person name="Saitou A."/>
            <person name="Wang C.M."/>
            <person name="Toyoda A."/>
            <person name="Minakuchi Y."/>
            <person name="Sekiguchi Y."/>
            <person name="Ueda K."/>
            <person name="Takano H."/>
            <person name="Sakai Y."/>
            <person name="Yokota A."/>
            <person name="Yabe S."/>
        </authorList>
    </citation>
    <scope>NUCLEOTIDE SEQUENCE</scope>
    <source>
        <strain evidence="1">COM3</strain>
    </source>
</reference>
<protein>
    <recommendedName>
        <fullName evidence="2">Haloacid dehalogenase</fullName>
    </recommendedName>
</protein>
<dbReference type="Pfam" id="PF00702">
    <property type="entry name" value="Hydrolase"/>
    <property type="match status" value="1"/>
</dbReference>
<organism evidence="1">
    <name type="scientific">Thermosporothrix sp. COM3</name>
    <dbReference type="NCBI Taxonomy" id="2490863"/>
    <lineage>
        <taxon>Bacteria</taxon>
        <taxon>Bacillati</taxon>
        <taxon>Chloroflexota</taxon>
        <taxon>Ktedonobacteria</taxon>
        <taxon>Ktedonobacterales</taxon>
        <taxon>Thermosporotrichaceae</taxon>
        <taxon>Thermosporothrix</taxon>
    </lineage>
</organism>
<gene>
    <name evidence="1" type="ORF">KTC_14680</name>
</gene>
<evidence type="ECO:0000313" key="1">
    <source>
        <dbReference type="EMBL" id="BBH86717.1"/>
    </source>
</evidence>
<dbReference type="AlphaFoldDB" id="A0A455SE33"/>
<dbReference type="PANTHER" id="PTHR43611:SF3">
    <property type="entry name" value="FLAVIN MONONUCLEOTIDE HYDROLASE 1, CHLOROPLATIC"/>
    <property type="match status" value="1"/>
</dbReference>
<evidence type="ECO:0008006" key="2">
    <source>
        <dbReference type="Google" id="ProtNLM"/>
    </source>
</evidence>
<dbReference type="InterPro" id="IPR006439">
    <property type="entry name" value="HAD-SF_hydro_IA"/>
</dbReference>
<name>A0A455SE33_9CHLR</name>
<dbReference type="EMBL" id="AP019376">
    <property type="protein sequence ID" value="BBH86717.1"/>
    <property type="molecule type" value="Genomic_DNA"/>
</dbReference>
<proteinExistence type="predicted"/>
<dbReference type="NCBIfam" id="TIGR01509">
    <property type="entry name" value="HAD-SF-IA-v3"/>
    <property type="match status" value="1"/>
</dbReference>
<dbReference type="InterPro" id="IPR036412">
    <property type="entry name" value="HAD-like_sf"/>
</dbReference>